<name>A0ABU5MXI6_9BACT</name>
<evidence type="ECO:0000256" key="1">
    <source>
        <dbReference type="ARBA" id="ARBA00022729"/>
    </source>
</evidence>
<dbReference type="InterPro" id="IPR028994">
    <property type="entry name" value="Integrin_alpha_N"/>
</dbReference>
<dbReference type="RefSeq" id="WP_322608710.1">
    <property type="nucleotide sequence ID" value="NZ_JARVCO010000010.1"/>
</dbReference>
<dbReference type="EMBL" id="JARVCO010000010">
    <property type="protein sequence ID" value="MDZ8118917.1"/>
    <property type="molecule type" value="Genomic_DNA"/>
</dbReference>
<dbReference type="InterPro" id="IPR013517">
    <property type="entry name" value="FG-GAP"/>
</dbReference>
<gene>
    <name evidence="3" type="ORF">P9H32_09785</name>
</gene>
<evidence type="ECO:0000313" key="3">
    <source>
        <dbReference type="EMBL" id="MDZ8118917.1"/>
    </source>
</evidence>
<proteinExistence type="predicted"/>
<feature type="signal peptide" evidence="2">
    <location>
        <begin position="1"/>
        <end position="31"/>
    </location>
</feature>
<protein>
    <submittedName>
        <fullName evidence="3">VCBS repeat-containing protein</fullName>
    </submittedName>
</protein>
<dbReference type="PANTHER" id="PTHR44103">
    <property type="entry name" value="PROPROTEIN CONVERTASE P"/>
    <property type="match status" value="1"/>
</dbReference>
<reference evidence="3 4" key="1">
    <citation type="journal article" date="2024" name="Appl. Environ. Microbiol.">
        <title>Pontiella agarivorans sp. nov., a novel marine anaerobic bacterium capable of degrading macroalgal polysaccharides and fixing nitrogen.</title>
        <authorList>
            <person name="Liu N."/>
            <person name="Kivenson V."/>
            <person name="Peng X."/>
            <person name="Cui Z."/>
            <person name="Lankiewicz T.S."/>
            <person name="Gosselin K.M."/>
            <person name="English C.J."/>
            <person name="Blair E.M."/>
            <person name="O'Malley M.A."/>
            <person name="Valentine D.L."/>
        </authorList>
    </citation>
    <scope>NUCLEOTIDE SEQUENCE [LARGE SCALE GENOMIC DNA]</scope>
    <source>
        <strain evidence="3 4">NLcol2</strain>
    </source>
</reference>
<dbReference type="Proteomes" id="UP001290861">
    <property type="component" value="Unassembled WGS sequence"/>
</dbReference>
<evidence type="ECO:0000313" key="4">
    <source>
        <dbReference type="Proteomes" id="UP001290861"/>
    </source>
</evidence>
<dbReference type="Pfam" id="PF13517">
    <property type="entry name" value="FG-GAP_3"/>
    <property type="match status" value="1"/>
</dbReference>
<accession>A0ABU5MXI6</accession>
<feature type="chain" id="PRO_5045413804" evidence="2">
    <location>
        <begin position="32"/>
        <end position="742"/>
    </location>
</feature>
<dbReference type="Gene3D" id="2.130.10.130">
    <property type="entry name" value="Integrin alpha, N-terminal"/>
    <property type="match status" value="2"/>
</dbReference>
<keyword evidence="1 2" id="KW-0732">Signal</keyword>
<keyword evidence="4" id="KW-1185">Reference proteome</keyword>
<sequence>MRSINLKTTVGNFKFITSALVAGLCCSAATAQNGDTARDFGFQPLEIYKFKMGTSRLVVTDINNDGLDDILFANNHVSRLEILTRKPDSGKTNEGLPELEDCFDDRGMIVDQGIKALRIGDLNKDGLKDIVTFGTSIGLHVRYQNKDGSFQTPDHIFIKNPATVTTIQLGDLNQDGLIDILASHRSEAELLWNAETKPFMDKKTLTFAGDKSFFGDIADVNKDGIPDLAFHFNTPRNPFKVRYGKGGGIFGTEQPVDLPPRQYMDILQSPDIDAKVGMVLRNRLAFRLYDFIEKEQPQLMEAQEVSPSRIGLEGTSKKANPAWIAADFNQDGLEDLLVAAPELSRLHLYSGTETGLDPTPEKIDTLSDVVRMSRTANGDVLVISKKEKIAALHKAGDLRKFPAIQKLPGDVLAASAAESNGEIWFTCKNTDKELLLVKQSDGEEHEVFYLDDMKNDPDDMLAFGLPDGKTGIIFFMAYDTPRMKLYDGENIEPLTSESFRALTQRISLSNIRMQKPGDGSVITVAQGAIARRFEWVDDRYEVTRQFNPENPRGEMIASTPYTLLDGSAGTFFYDRNSGDLVHFSETGDQWGKIHIPDADQTIFDLVQLRHPKRDIIIMLDRTGLNEVMGNGTHLDLEVKAEYVSPSENALIAYAKLVKLGSPARPMIALVDPSNRAVELISQNGDELKTEMIFEVFLTSDFADVGKSRGTEPHDVESGDLNGDGIGDLVILAHDKLLIYLGE</sequence>
<comment type="caution">
    <text evidence="3">The sequence shown here is derived from an EMBL/GenBank/DDBJ whole genome shotgun (WGS) entry which is preliminary data.</text>
</comment>
<dbReference type="PANTHER" id="PTHR44103:SF1">
    <property type="entry name" value="PROPROTEIN CONVERTASE P"/>
    <property type="match status" value="1"/>
</dbReference>
<organism evidence="3 4">
    <name type="scientific">Pontiella agarivorans</name>
    <dbReference type="NCBI Taxonomy" id="3038953"/>
    <lineage>
        <taxon>Bacteria</taxon>
        <taxon>Pseudomonadati</taxon>
        <taxon>Kiritimatiellota</taxon>
        <taxon>Kiritimatiellia</taxon>
        <taxon>Kiritimatiellales</taxon>
        <taxon>Pontiellaceae</taxon>
        <taxon>Pontiella</taxon>
    </lineage>
</organism>
<dbReference type="SUPFAM" id="SSF69318">
    <property type="entry name" value="Integrin alpha N-terminal domain"/>
    <property type="match status" value="1"/>
</dbReference>
<evidence type="ECO:0000256" key="2">
    <source>
        <dbReference type="SAM" id="SignalP"/>
    </source>
</evidence>